<dbReference type="PANTHER" id="PTHR21110:SF0">
    <property type="entry name" value="PHOSPHOPENTOMUTASE"/>
    <property type="match status" value="1"/>
</dbReference>
<dbReference type="GO" id="GO:0008973">
    <property type="term" value="F:phosphopentomutase activity"/>
    <property type="evidence" value="ECO:0007669"/>
    <property type="project" value="InterPro"/>
</dbReference>
<name>A0A7C1JP08_9CHLR</name>
<comment type="similarity">
    <text evidence="1">Belongs to the phosphopentomutase family.</text>
</comment>
<dbReference type="PANTHER" id="PTHR21110">
    <property type="entry name" value="PHOSPHOPENTOMUTASE"/>
    <property type="match status" value="1"/>
</dbReference>
<keyword evidence="2" id="KW-0479">Metal-binding</keyword>
<comment type="caution">
    <text evidence="5">The sequence shown here is derived from an EMBL/GenBank/DDBJ whole genome shotgun (WGS) entry which is preliminary data.</text>
</comment>
<dbReference type="GO" id="GO:0043094">
    <property type="term" value="P:metabolic compound salvage"/>
    <property type="evidence" value="ECO:0007669"/>
    <property type="project" value="InterPro"/>
</dbReference>
<evidence type="ECO:0000256" key="3">
    <source>
        <dbReference type="ARBA" id="ARBA00023211"/>
    </source>
</evidence>
<organism evidence="5">
    <name type="scientific">Caldilinea aerophila</name>
    <dbReference type="NCBI Taxonomy" id="133453"/>
    <lineage>
        <taxon>Bacteria</taxon>
        <taxon>Bacillati</taxon>
        <taxon>Chloroflexota</taxon>
        <taxon>Caldilineae</taxon>
        <taxon>Caldilineales</taxon>
        <taxon>Caldilineaceae</taxon>
        <taxon>Caldilinea</taxon>
    </lineage>
</organism>
<sequence>MELKRRRVIVLFLDGVGLGAEEPLSNPLASDAYPTLRALLDGRRLVAQTGRLSTASAELIPTDAVLGVPGRPQSATGQTTLLTGINAARLLGEHYGPRPDARVRALLEQHSLFLRLAQAGRSPYFCNAYPQRYFDAIQRGRRLLSAIPYAAVVAGQTLLTYADLCAGRALSADLTGEGWRRELGYPDAPLYSPQEAGRALWELSQPYDFVFFETWQTDLLGHAADLQGAIAFFQRFDAFLAGLLKAADLTQTLVIVTSDHGNVEDCSHGKHTTNPALTLLLGAERQILAAAIQSLTDFVPIILRFLGVPEPETA</sequence>
<feature type="domain" description="Metalloenzyme" evidence="4">
    <location>
        <begin position="204"/>
        <end position="308"/>
    </location>
</feature>
<dbReference type="SUPFAM" id="SSF53649">
    <property type="entry name" value="Alkaline phosphatase-like"/>
    <property type="match status" value="1"/>
</dbReference>
<gene>
    <name evidence="5" type="ORF">ENQ20_06070</name>
</gene>
<dbReference type="GO" id="GO:0009117">
    <property type="term" value="P:nucleotide metabolic process"/>
    <property type="evidence" value="ECO:0007669"/>
    <property type="project" value="InterPro"/>
</dbReference>
<protein>
    <recommendedName>
        <fullName evidence="4">Metalloenzyme domain-containing protein</fullName>
    </recommendedName>
</protein>
<dbReference type="AlphaFoldDB" id="A0A7C1JP08"/>
<dbReference type="Gene3D" id="3.40.720.10">
    <property type="entry name" value="Alkaline Phosphatase, subunit A"/>
    <property type="match status" value="1"/>
</dbReference>
<evidence type="ECO:0000256" key="2">
    <source>
        <dbReference type="ARBA" id="ARBA00022723"/>
    </source>
</evidence>
<dbReference type="GO" id="GO:0005829">
    <property type="term" value="C:cytosol"/>
    <property type="evidence" value="ECO:0007669"/>
    <property type="project" value="TreeGrafter"/>
</dbReference>
<proteinExistence type="inferred from homology"/>
<keyword evidence="3" id="KW-0464">Manganese</keyword>
<dbReference type="Pfam" id="PF01676">
    <property type="entry name" value="Metalloenzyme"/>
    <property type="match status" value="1"/>
</dbReference>
<evidence type="ECO:0000259" key="4">
    <source>
        <dbReference type="Pfam" id="PF01676"/>
    </source>
</evidence>
<dbReference type="InterPro" id="IPR010045">
    <property type="entry name" value="DeoB"/>
</dbReference>
<evidence type="ECO:0000256" key="1">
    <source>
        <dbReference type="ARBA" id="ARBA00010373"/>
    </source>
</evidence>
<accession>A0A7C1JP08</accession>
<dbReference type="InterPro" id="IPR006124">
    <property type="entry name" value="Metalloenzyme"/>
</dbReference>
<dbReference type="InterPro" id="IPR017850">
    <property type="entry name" value="Alkaline_phosphatase_core_sf"/>
</dbReference>
<reference evidence="5" key="1">
    <citation type="journal article" date="2020" name="mSystems">
        <title>Genome- and Community-Level Interaction Insights into Carbon Utilization and Element Cycling Functions of Hydrothermarchaeota in Hydrothermal Sediment.</title>
        <authorList>
            <person name="Zhou Z."/>
            <person name="Liu Y."/>
            <person name="Xu W."/>
            <person name="Pan J."/>
            <person name="Luo Z.H."/>
            <person name="Li M."/>
        </authorList>
    </citation>
    <scope>NUCLEOTIDE SEQUENCE [LARGE SCALE GENOMIC DNA]</scope>
    <source>
        <strain evidence="5">SpSt-289</strain>
    </source>
</reference>
<dbReference type="EMBL" id="DSMG01000066">
    <property type="protein sequence ID" value="HDX31045.1"/>
    <property type="molecule type" value="Genomic_DNA"/>
</dbReference>
<evidence type="ECO:0000313" key="5">
    <source>
        <dbReference type="EMBL" id="HDX31045.1"/>
    </source>
</evidence>
<dbReference type="GO" id="GO:0000287">
    <property type="term" value="F:magnesium ion binding"/>
    <property type="evidence" value="ECO:0007669"/>
    <property type="project" value="InterPro"/>
</dbReference>